<gene>
    <name evidence="2" type="ORF">PH586_14375</name>
</gene>
<accession>A0ABT4XHB9</accession>
<dbReference type="EMBL" id="JAQJZJ010000006">
    <property type="protein sequence ID" value="MDA7087572.1"/>
    <property type="molecule type" value="Genomic_DNA"/>
</dbReference>
<protein>
    <submittedName>
        <fullName evidence="2">Uncharacterized protein</fullName>
    </submittedName>
</protein>
<organism evidence="2 3">
    <name type="scientific">Pseudomonas aestuarii</name>
    <dbReference type="NCBI Taxonomy" id="3018340"/>
    <lineage>
        <taxon>Bacteria</taxon>
        <taxon>Pseudomonadati</taxon>
        <taxon>Pseudomonadota</taxon>
        <taxon>Gammaproteobacteria</taxon>
        <taxon>Pseudomonadales</taxon>
        <taxon>Pseudomonadaceae</taxon>
        <taxon>Pseudomonas</taxon>
    </lineage>
</organism>
<proteinExistence type="predicted"/>
<dbReference type="RefSeq" id="WP_271348447.1">
    <property type="nucleotide sequence ID" value="NZ_JAQJZJ010000006.1"/>
</dbReference>
<feature type="region of interest" description="Disordered" evidence="1">
    <location>
        <begin position="1"/>
        <end position="36"/>
    </location>
</feature>
<evidence type="ECO:0000313" key="3">
    <source>
        <dbReference type="Proteomes" id="UP001212042"/>
    </source>
</evidence>
<name>A0ABT4XHB9_9PSED</name>
<feature type="compositionally biased region" description="Basic and acidic residues" evidence="1">
    <location>
        <begin position="22"/>
        <end position="36"/>
    </location>
</feature>
<reference evidence="2 3" key="1">
    <citation type="submission" date="2023-01" db="EMBL/GenBank/DDBJ databases">
        <title>Pseudomonas SA3-5T sp. nov., isolated from tidal flat sediment.</title>
        <authorList>
            <person name="Kim H.S."/>
            <person name="Kim J.-S."/>
            <person name="Suh M.K."/>
            <person name="Eom M.K."/>
            <person name="Lee J.-S."/>
        </authorList>
    </citation>
    <scope>NUCLEOTIDE SEQUENCE [LARGE SCALE GENOMIC DNA]</scope>
    <source>
        <strain evidence="2 3">SA3-5</strain>
    </source>
</reference>
<evidence type="ECO:0000313" key="2">
    <source>
        <dbReference type="EMBL" id="MDA7087572.1"/>
    </source>
</evidence>
<comment type="caution">
    <text evidence="2">The sequence shown here is derived from an EMBL/GenBank/DDBJ whole genome shotgun (WGS) entry which is preliminary data.</text>
</comment>
<dbReference type="Proteomes" id="UP001212042">
    <property type="component" value="Unassembled WGS sequence"/>
</dbReference>
<evidence type="ECO:0000256" key="1">
    <source>
        <dbReference type="SAM" id="MobiDB-lite"/>
    </source>
</evidence>
<keyword evidence="3" id="KW-1185">Reference proteome</keyword>
<sequence>MSKVLANGSSKPGSAAAGQVGDEQRRGERGDEHEAVELGFVGAPAEAFTTGEPGARIMDNLAAVVPDPSAASR</sequence>